<reference evidence="2" key="1">
    <citation type="submission" date="2015-04" db="EMBL/GenBank/DDBJ databases">
        <authorList>
            <person name="Syromyatnikov M.Y."/>
            <person name="Popov V.N."/>
        </authorList>
    </citation>
    <scope>NUCLEOTIDE SEQUENCE</scope>
    <source>
        <strain evidence="2">MO-1</strain>
    </source>
</reference>
<name>A0A1S7LJQ1_MAGMO</name>
<dbReference type="AlphaFoldDB" id="A0A1S7LJQ1"/>
<feature type="chain" id="PRO_5012503972" evidence="1">
    <location>
        <begin position="29"/>
        <end position="316"/>
    </location>
</feature>
<accession>A0A1S7LJQ1</accession>
<feature type="signal peptide" evidence="1">
    <location>
        <begin position="1"/>
        <end position="28"/>
    </location>
</feature>
<proteinExistence type="predicted"/>
<sequence>MSRVSSLRSFIAFSLLTVVLLFSQAAHALTPKEVLGVVQQLRSELEVMRGKIGAPKSNLKSLPVIGVKPREVFFQAESLELKIVDLVAEQTGQHKQPLLMIPKGKITPGHVFKVLESALKLLREGKQAMGVSGQGPSYPVPAKVTPTDVYKALILAHQQINRMLKVKILPSDVFQRVEQVINYTHAVNGYLGKDVEHPLEKLDLSRKPSEVYTRLLSTFRQMRVALTAAGFSVLDLAPDAKAQPGTVPGDVYDLASLLLTEISMAYFAIPNRPLTPAVYYAGPKKPQHVYQIVGRLEHQLKDLQALVKLSGGKLKP</sequence>
<dbReference type="EMBL" id="LO017727">
    <property type="protein sequence ID" value="CRH06347.1"/>
    <property type="molecule type" value="Genomic_DNA"/>
</dbReference>
<gene>
    <name evidence="2" type="ORF">MAGMO_2181</name>
</gene>
<evidence type="ECO:0000313" key="2">
    <source>
        <dbReference type="EMBL" id="CRH06347.1"/>
    </source>
</evidence>
<protein>
    <submittedName>
        <fullName evidence="2">Uncharacterized protein</fullName>
    </submittedName>
</protein>
<organism evidence="2">
    <name type="scientific">Magnetococcus massalia (strain MO-1)</name>
    <dbReference type="NCBI Taxonomy" id="451514"/>
    <lineage>
        <taxon>Bacteria</taxon>
        <taxon>Pseudomonadati</taxon>
        <taxon>Pseudomonadota</taxon>
        <taxon>Magnetococcia</taxon>
        <taxon>Magnetococcales</taxon>
        <taxon>Magnetococcaceae</taxon>
        <taxon>Magnetococcus</taxon>
    </lineage>
</organism>
<evidence type="ECO:0000256" key="1">
    <source>
        <dbReference type="SAM" id="SignalP"/>
    </source>
</evidence>
<keyword evidence="1" id="KW-0732">Signal</keyword>